<keyword evidence="1" id="KW-0175">Coiled coil</keyword>
<dbReference type="EMBL" id="LR743507">
    <property type="protein sequence ID" value="CAA2106127.1"/>
    <property type="molecule type" value="Genomic_DNA"/>
</dbReference>
<proteinExistence type="predicted"/>
<protein>
    <submittedName>
        <fullName evidence="2">Uncharacterized protein</fullName>
    </submittedName>
</protein>
<dbReference type="AlphaFoldDB" id="A0A679IYW5"/>
<organism evidence="2">
    <name type="scientific">Variovorax paradoxus</name>
    <dbReference type="NCBI Taxonomy" id="34073"/>
    <lineage>
        <taxon>Bacteria</taxon>
        <taxon>Pseudomonadati</taxon>
        <taxon>Pseudomonadota</taxon>
        <taxon>Betaproteobacteria</taxon>
        <taxon>Burkholderiales</taxon>
        <taxon>Comamonadaceae</taxon>
        <taxon>Variovorax</taxon>
    </lineage>
</organism>
<feature type="coiled-coil region" evidence="1">
    <location>
        <begin position="131"/>
        <end position="162"/>
    </location>
</feature>
<gene>
    <name evidence="2" type="ORF">VVAX_03594</name>
</gene>
<evidence type="ECO:0000313" key="2">
    <source>
        <dbReference type="EMBL" id="CAA2106127.1"/>
    </source>
</evidence>
<sequence length="289" mass="32478">MTVLTIQTVELCSAIGKCMSSPSSYASSMSSYQSGNPRAVAAHALRMLGEARARDVATHEKNLPAIEANKAVRARVEALMAEVGMPASYTERDTKSRARYPKTIRLDAGYLGDLRRHCRTDDSFDHATSTYERLKKEYDAYATRAEEEAKQADAKKAREAEALVEKRKADMELAAMLLRYQLPLESTWSDVLEALCEKDQRLDLAVAMQRTRGDWSEGPYRVKNALDRFQIETTEDKDIANDVLSCLEDFEDGRVFRDTSWSYGRLFAEAADQQLSTDVQKALQHAGDE</sequence>
<name>A0A679IYW5_VARPD</name>
<accession>A0A679IYW5</accession>
<dbReference type="RefSeq" id="WP_339091173.1">
    <property type="nucleotide sequence ID" value="NZ_LR743507.1"/>
</dbReference>
<reference evidence="2" key="1">
    <citation type="submission" date="2019-12" db="EMBL/GenBank/DDBJ databases">
        <authorList>
            <person name="Cremers G."/>
        </authorList>
    </citation>
    <scope>NUCLEOTIDE SEQUENCE</scope>
    <source>
        <strain evidence="2">Vvax</strain>
    </source>
</reference>
<evidence type="ECO:0000256" key="1">
    <source>
        <dbReference type="SAM" id="Coils"/>
    </source>
</evidence>